<reference evidence="2 3" key="1">
    <citation type="submission" date="2016-11" db="EMBL/GenBank/DDBJ databases">
        <authorList>
            <person name="Jaros S."/>
            <person name="Januszkiewicz K."/>
            <person name="Wedrychowicz H."/>
        </authorList>
    </citation>
    <scope>NUCLEOTIDE SEQUENCE [LARGE SCALE GENOMIC DNA]</scope>
    <source>
        <strain evidence="2 3">DSM 14809</strain>
    </source>
</reference>
<keyword evidence="1" id="KW-1133">Transmembrane helix</keyword>
<organism evidence="2 3">
    <name type="scientific">Pseudobutyrivibrio xylanivorans DSM 14809</name>
    <dbReference type="NCBI Taxonomy" id="1123012"/>
    <lineage>
        <taxon>Bacteria</taxon>
        <taxon>Bacillati</taxon>
        <taxon>Bacillota</taxon>
        <taxon>Clostridia</taxon>
        <taxon>Lachnospirales</taxon>
        <taxon>Lachnospiraceae</taxon>
        <taxon>Pseudobutyrivibrio</taxon>
    </lineage>
</organism>
<proteinExistence type="predicted"/>
<keyword evidence="1" id="KW-0472">Membrane</keyword>
<evidence type="ECO:0000313" key="3">
    <source>
        <dbReference type="Proteomes" id="UP000184185"/>
    </source>
</evidence>
<gene>
    <name evidence="2" type="ORF">SAMN02745725_00151</name>
</gene>
<feature type="transmembrane region" description="Helical" evidence="1">
    <location>
        <begin position="114"/>
        <end position="137"/>
    </location>
</feature>
<dbReference type="InterPro" id="IPR025962">
    <property type="entry name" value="SdpI/YhfL"/>
</dbReference>
<keyword evidence="1" id="KW-0812">Transmembrane</keyword>
<dbReference type="Pfam" id="PF13630">
    <property type="entry name" value="SdpI"/>
    <property type="match status" value="1"/>
</dbReference>
<accession>A0A1M6A8T5</accession>
<dbReference type="AlphaFoldDB" id="A0A1M6A8T5"/>
<name>A0A1M6A8T5_PSEXY</name>
<dbReference type="Proteomes" id="UP000184185">
    <property type="component" value="Unassembled WGS sequence"/>
</dbReference>
<evidence type="ECO:0000313" key="2">
    <source>
        <dbReference type="EMBL" id="SHI32944.1"/>
    </source>
</evidence>
<dbReference type="RefSeq" id="WP_330390145.1">
    <property type="nucleotide sequence ID" value="NZ_FQYQ01000001.1"/>
</dbReference>
<keyword evidence="3" id="KW-1185">Reference proteome</keyword>
<protein>
    <submittedName>
        <fullName evidence="2">SdpI/YhfL protein family protein</fullName>
    </submittedName>
</protein>
<evidence type="ECO:0000256" key="1">
    <source>
        <dbReference type="SAM" id="Phobius"/>
    </source>
</evidence>
<feature type="transmembrane region" description="Helical" evidence="1">
    <location>
        <begin position="88"/>
        <end position="108"/>
    </location>
</feature>
<sequence>MKEELSFDKNRIIIRDKLEFVGQRRINMWFYIMMFICNLLIPIVMLICGFFMSKYPPKEINGIIGYRTTMSRKNMDTWKFAHDYCGKLWLKLGLLLLIPTIIIQIPFSHSSENAIGYMTLIVEGIQLVAILGSIVFVERALKKTFDEHGVRR</sequence>
<dbReference type="EMBL" id="FQYQ01000001">
    <property type="protein sequence ID" value="SHI32944.1"/>
    <property type="molecule type" value="Genomic_DNA"/>
</dbReference>
<feature type="transmembrane region" description="Helical" evidence="1">
    <location>
        <begin position="28"/>
        <end position="52"/>
    </location>
</feature>